<dbReference type="Proteomes" id="UP000053105">
    <property type="component" value="Unassembled WGS sequence"/>
</dbReference>
<name>A0A0N0BG29_9HYME</name>
<evidence type="ECO:0000313" key="2">
    <source>
        <dbReference type="Proteomes" id="UP000053105"/>
    </source>
</evidence>
<protein>
    <submittedName>
        <fullName evidence="1">Uncharacterized protein</fullName>
    </submittedName>
</protein>
<reference evidence="1 2" key="1">
    <citation type="submission" date="2015-07" db="EMBL/GenBank/DDBJ databases">
        <title>The genome of Melipona quadrifasciata.</title>
        <authorList>
            <person name="Pan H."/>
            <person name="Kapheim K."/>
        </authorList>
    </citation>
    <scope>NUCLEOTIDE SEQUENCE [LARGE SCALE GENOMIC DNA]</scope>
    <source>
        <strain evidence="1">0111107301</strain>
        <tissue evidence="1">Whole body</tissue>
    </source>
</reference>
<gene>
    <name evidence="1" type="ORF">WN51_14042</name>
</gene>
<dbReference type="AlphaFoldDB" id="A0A0N0BG29"/>
<proteinExistence type="predicted"/>
<sequence>MPILVLIPIRHPRFEELYRVALNFYPNHNSSPSSNKFSSLTKSGTAVEKKSNDSYDSKESHLTFVIPKMNVHAIYFCTNAITSYTLCSVPNILHNASTPNAANNNAPNIKLSSKIGRIIGTLDDNFKPRRNGQLADKVLLFVQNYKVLLPLTRCINAYINFQDPISSRFGNCRPLRANRFKVASTYGVSSDTDEIIFTTVAFVRITVPSINLSSLRRAPVSPTLRLIKNVSQQKCGKESSEGFLEVPFPGSIRILSAEINPSRELRTMGCIYPKDNGADKLSPSNIITLYHVGKSWPEPEINSDGDGKKEIMEAKGARKEIGYGKTTGEQRVSCRSGYLHQVVSTMSGCTTVSLCQTCFIMEKLKALANENFGIQCKRFIKRALLAERKRAKRQHDTEGGLKSSTAENQVAFDKSNEAKGQENLFEKILVPLVNTRRIEQLSTTFVAAIELMAEFV</sequence>
<keyword evidence="2" id="KW-1185">Reference proteome</keyword>
<evidence type="ECO:0000313" key="1">
    <source>
        <dbReference type="EMBL" id="KOX73964.1"/>
    </source>
</evidence>
<dbReference type="EMBL" id="KQ435794">
    <property type="protein sequence ID" value="KOX73964.1"/>
    <property type="molecule type" value="Genomic_DNA"/>
</dbReference>
<organism evidence="1 2">
    <name type="scientific">Melipona quadrifasciata</name>
    <dbReference type="NCBI Taxonomy" id="166423"/>
    <lineage>
        <taxon>Eukaryota</taxon>
        <taxon>Metazoa</taxon>
        <taxon>Ecdysozoa</taxon>
        <taxon>Arthropoda</taxon>
        <taxon>Hexapoda</taxon>
        <taxon>Insecta</taxon>
        <taxon>Pterygota</taxon>
        <taxon>Neoptera</taxon>
        <taxon>Endopterygota</taxon>
        <taxon>Hymenoptera</taxon>
        <taxon>Apocrita</taxon>
        <taxon>Aculeata</taxon>
        <taxon>Apoidea</taxon>
        <taxon>Anthophila</taxon>
        <taxon>Apidae</taxon>
        <taxon>Melipona</taxon>
    </lineage>
</organism>
<accession>A0A0N0BG29</accession>